<dbReference type="Gene3D" id="3.40.50.2000">
    <property type="entry name" value="Glycogen Phosphorylase B"/>
    <property type="match status" value="2"/>
</dbReference>
<comment type="similarity">
    <text evidence="1 3">Belongs to the UDP-glycosyltransferase family.</text>
</comment>
<dbReference type="FunFam" id="3.40.50.2000:FF:000037">
    <property type="entry name" value="Glycosyltransferase"/>
    <property type="match status" value="1"/>
</dbReference>
<evidence type="ECO:0000256" key="4">
    <source>
        <dbReference type="RuleBase" id="RU362057"/>
    </source>
</evidence>
<dbReference type="GO" id="GO:0035251">
    <property type="term" value="F:UDP-glucosyltransferase activity"/>
    <property type="evidence" value="ECO:0007669"/>
    <property type="project" value="InterPro"/>
</dbReference>
<gene>
    <name evidence="5" type="ORF">NYM_LOCUS20317</name>
</gene>
<dbReference type="CDD" id="cd03784">
    <property type="entry name" value="GT1_Gtf-like"/>
    <property type="match status" value="1"/>
</dbReference>
<dbReference type="AlphaFoldDB" id="A0A5K1D904"/>
<dbReference type="OMA" id="IKTCAEM"/>
<evidence type="ECO:0000256" key="1">
    <source>
        <dbReference type="ARBA" id="ARBA00009995"/>
    </source>
</evidence>
<dbReference type="PANTHER" id="PTHR48049">
    <property type="entry name" value="GLYCOSYLTRANSFERASE"/>
    <property type="match status" value="1"/>
</dbReference>
<dbReference type="OrthoDB" id="5835829at2759"/>
<name>A0A5K1D904_9MAGN</name>
<organism evidence="5">
    <name type="scientific">Nymphaea colorata</name>
    <name type="common">pocket water lily</name>
    <dbReference type="NCBI Taxonomy" id="210225"/>
    <lineage>
        <taxon>Eukaryota</taxon>
        <taxon>Viridiplantae</taxon>
        <taxon>Streptophyta</taxon>
        <taxon>Embryophyta</taxon>
        <taxon>Tracheophyta</taxon>
        <taxon>Spermatophyta</taxon>
        <taxon>Magnoliopsida</taxon>
        <taxon>Nymphaeales</taxon>
        <taxon>Nymphaeaceae</taxon>
        <taxon>Nymphaea</taxon>
    </lineage>
</organism>
<evidence type="ECO:0000256" key="3">
    <source>
        <dbReference type="RuleBase" id="RU003718"/>
    </source>
</evidence>
<dbReference type="SUPFAM" id="SSF53756">
    <property type="entry name" value="UDP-Glycosyltransferase/glycogen phosphorylase"/>
    <property type="match status" value="1"/>
</dbReference>
<dbReference type="PROSITE" id="PS00375">
    <property type="entry name" value="UDPGT"/>
    <property type="match status" value="1"/>
</dbReference>
<keyword evidence="2 3" id="KW-0808">Transferase</keyword>
<dbReference type="Pfam" id="PF00201">
    <property type="entry name" value="UDPGT"/>
    <property type="match status" value="1"/>
</dbReference>
<evidence type="ECO:0000256" key="2">
    <source>
        <dbReference type="ARBA" id="ARBA00022679"/>
    </source>
</evidence>
<dbReference type="Gramene" id="NC5G0261570.1">
    <property type="protein sequence ID" value="NC5G0261570.1:cds"/>
    <property type="gene ID" value="NC5G0261570"/>
</dbReference>
<dbReference type="InterPro" id="IPR002213">
    <property type="entry name" value="UDP_glucos_trans"/>
</dbReference>
<dbReference type="PANTHER" id="PTHR48049:SF84">
    <property type="entry name" value="UDP-GLYCOSYLTRANSFERASE 79A6"/>
    <property type="match status" value="1"/>
</dbReference>
<keyword evidence="3" id="KW-0328">Glycosyltransferase</keyword>
<evidence type="ECO:0000313" key="5">
    <source>
        <dbReference type="EMBL" id="VVW35861.1"/>
    </source>
</evidence>
<accession>A0A5K1D904</accession>
<dbReference type="InterPro" id="IPR050481">
    <property type="entry name" value="UDP-glycosyltransf_plant"/>
</dbReference>
<sequence>MKGDSQPLHLVMLPWLGFGHISPFIQLSNVLVDHGIQITFLSPPSLVPKIRATLHPSIPIVNYNLPPVPGLPAGVESTAAAQSFNLLLMEALDASRPQIESLLLKLSPSIVVFDFVHYWLPQLAASLGIKSVFFYIATAMSATPMKIFTRVHPRKLALSVVGKLPVSLVAAFVGLKPYETRDLLQFVHKHDSSSISPCSRMLAVMVLSSAVLLKSATELEDPYINFVNSLSGKRALLCGTLMSKPPTGELEARWDRWLSKFPAASVVFCSFGSELCLSTEQIAELVAGLEMSGCPFLAVLNFSAEAKEKGIEAKFLGERMGGNGMVHTGWVQQQHILRHPSVGAHIGHGGLSSMMEAVVGGCQTVLLPQTMDQFLNAKLVVKRLKAGVGVKRRSKDGWFTREAVCQAVRMAMKDETEKARTMRANNAKLREFLLNEKVQQQYVQNFVSKLKEMASTSSP</sequence>
<proteinExistence type="inferred from homology"/>
<dbReference type="InterPro" id="IPR035595">
    <property type="entry name" value="UDP_glycos_trans_CS"/>
</dbReference>
<dbReference type="EC" id="2.4.1.-" evidence="4"/>
<protein>
    <recommendedName>
        <fullName evidence="4">Glycosyltransferase</fullName>
        <ecNumber evidence="4">2.4.1.-</ecNumber>
    </recommendedName>
</protein>
<reference evidence="5" key="1">
    <citation type="submission" date="2019-09" db="EMBL/GenBank/DDBJ databases">
        <authorList>
            <person name="Zhang L."/>
        </authorList>
    </citation>
    <scope>NUCLEOTIDE SEQUENCE</scope>
</reference>
<dbReference type="EMBL" id="LR721783">
    <property type="protein sequence ID" value="VVW35861.1"/>
    <property type="molecule type" value="Genomic_DNA"/>
</dbReference>